<dbReference type="InterPro" id="IPR005119">
    <property type="entry name" value="LysR_subst-bd"/>
</dbReference>
<dbReference type="SUPFAM" id="SSF46785">
    <property type="entry name" value="Winged helix' DNA-binding domain"/>
    <property type="match status" value="1"/>
</dbReference>
<dbReference type="InterPro" id="IPR000847">
    <property type="entry name" value="LysR_HTH_N"/>
</dbReference>
<dbReference type="PANTHER" id="PTHR30346">
    <property type="entry name" value="TRANSCRIPTIONAL DUAL REGULATOR HCAR-RELATED"/>
    <property type="match status" value="1"/>
</dbReference>
<reference evidence="7" key="3">
    <citation type="journal article" date="2019" name="Microbiol. Resour. Announc.">
        <title>Draft Genome Sequences of Type Strains of Gordonibacter faecihominis, Paraeggerthella hongkongensis, Parvibacter caecicola,Slackia equolifaciens, Slackia faecicanis, and Slackia isoflavoniconvertens.</title>
        <authorList>
            <person name="Danylec N."/>
            <person name="Stoll D.A."/>
            <person name="Dotsch A."/>
            <person name="Huch M."/>
        </authorList>
    </citation>
    <scope>NUCLEOTIDE SEQUENCE</scope>
    <source>
        <strain evidence="7">DSM 16107</strain>
    </source>
</reference>
<dbReference type="GO" id="GO:0003677">
    <property type="term" value="F:DNA binding"/>
    <property type="evidence" value="ECO:0007669"/>
    <property type="project" value="UniProtKB-KW"/>
</dbReference>
<reference evidence="9" key="2">
    <citation type="submission" date="2018-05" db="EMBL/GenBank/DDBJ databases">
        <title>Genome Sequencing of selected type strains of the family Eggerthellaceae.</title>
        <authorList>
            <person name="Danylec N."/>
            <person name="Stoll D.A."/>
            <person name="Doetsch A."/>
            <person name="Huch M."/>
        </authorList>
    </citation>
    <scope>NUCLEOTIDE SEQUENCE [LARGE SCALE GENOMIC DNA]</scope>
    <source>
        <strain evidence="9">DSM 16107</strain>
    </source>
</reference>
<dbReference type="Gene3D" id="1.10.10.10">
    <property type="entry name" value="Winged helix-like DNA-binding domain superfamily/Winged helix DNA-binding domain"/>
    <property type="match status" value="1"/>
</dbReference>
<dbReference type="InterPro" id="IPR036390">
    <property type="entry name" value="WH_DNA-bd_sf"/>
</dbReference>
<keyword evidence="4" id="KW-0804">Transcription</keyword>
<protein>
    <recommendedName>
        <fullName evidence="5">HTH lysR-type domain-containing protein</fullName>
    </recommendedName>
</protein>
<evidence type="ECO:0000256" key="3">
    <source>
        <dbReference type="ARBA" id="ARBA00023125"/>
    </source>
</evidence>
<dbReference type="Pfam" id="PF03466">
    <property type="entry name" value="LysR_substrate"/>
    <property type="match status" value="1"/>
</dbReference>
<keyword evidence="8" id="KW-1185">Reference proteome</keyword>
<dbReference type="EMBL" id="QICC01000003">
    <property type="protein sequence ID" value="RNM43173.1"/>
    <property type="molecule type" value="Genomic_DNA"/>
</dbReference>
<dbReference type="CDD" id="cd05466">
    <property type="entry name" value="PBP2_LTTR_substrate"/>
    <property type="match status" value="1"/>
</dbReference>
<dbReference type="Pfam" id="PF00126">
    <property type="entry name" value="HTH_1"/>
    <property type="match status" value="1"/>
</dbReference>
<evidence type="ECO:0000256" key="2">
    <source>
        <dbReference type="ARBA" id="ARBA00023015"/>
    </source>
</evidence>
<dbReference type="AlphaFoldDB" id="A0A3N0J1Q3"/>
<name>A0A3N0J1Q3_9ACTN</name>
<evidence type="ECO:0000313" key="8">
    <source>
        <dbReference type="Proteomes" id="UP000253817"/>
    </source>
</evidence>
<sequence>MPPAARRSLRRSACGNRGHYPLFGVGPRGEINALLALVNKLRGCRLPTGSVFATMRGKGGGETSVDSKVFGYVVALADTGSYARAAKQLYITPQGLSSAIKRLESTMGVPLFKGDHDGTVLTPYGRIFYQFALTFESGYDAAMDEIEKLRRQESKTMLLSVSTGLFNVVSRETLLQFNETANTGARIEILRTMVDYDCESYLLDKACDFALLNNPVDHHALLSVPLHKDTMFLWVSTASPLARKKTVRCADLAGMHLVCLTPSEYVASRNYVAKLAEPSIGCTLYPVDEMIEVLELAMKRGIAAVTVRSHVSAFPNEGYVGIPIEDLTWGFSIAYRQDRRLSSCDEDFLAFISAHAAFYC</sequence>
<evidence type="ECO:0000256" key="4">
    <source>
        <dbReference type="ARBA" id="ARBA00023163"/>
    </source>
</evidence>
<dbReference type="PROSITE" id="PS50931">
    <property type="entry name" value="HTH_LYSR"/>
    <property type="match status" value="1"/>
</dbReference>
<dbReference type="PANTHER" id="PTHR30346:SF28">
    <property type="entry name" value="HTH-TYPE TRANSCRIPTIONAL REGULATOR CYNR"/>
    <property type="match status" value="1"/>
</dbReference>
<reference evidence="6 8" key="1">
    <citation type="journal article" date="2018" name="Elife">
        <title>Discovery and characterization of a prevalent human gut bacterial enzyme sufficient for the inactivation of a family of plant toxins.</title>
        <authorList>
            <person name="Koppel N."/>
            <person name="Bisanz J.E."/>
            <person name="Pandelia M.E."/>
            <person name="Turnbaugh P.J."/>
            <person name="Balskus E.P."/>
        </authorList>
    </citation>
    <scope>NUCLEOTIDE SEQUENCE [LARGE SCALE GENOMIC DNA]</scope>
    <source>
        <strain evidence="6 8">DSM 16107</strain>
    </source>
</reference>
<dbReference type="EMBL" id="PPTT01000011">
    <property type="protein sequence ID" value="RDB69152.1"/>
    <property type="molecule type" value="Genomic_DNA"/>
</dbReference>
<evidence type="ECO:0000259" key="5">
    <source>
        <dbReference type="PROSITE" id="PS50931"/>
    </source>
</evidence>
<organism evidence="7 9">
    <name type="scientific">Eggerthella sinensis</name>
    <dbReference type="NCBI Taxonomy" id="242230"/>
    <lineage>
        <taxon>Bacteria</taxon>
        <taxon>Bacillati</taxon>
        <taxon>Actinomycetota</taxon>
        <taxon>Coriobacteriia</taxon>
        <taxon>Eggerthellales</taxon>
        <taxon>Eggerthellaceae</taxon>
        <taxon>Eggerthella</taxon>
    </lineage>
</organism>
<evidence type="ECO:0000313" key="6">
    <source>
        <dbReference type="EMBL" id="RDB69152.1"/>
    </source>
</evidence>
<dbReference type="Gene3D" id="3.40.190.290">
    <property type="match status" value="1"/>
</dbReference>
<comment type="caution">
    <text evidence="7">The sequence shown here is derived from an EMBL/GenBank/DDBJ whole genome shotgun (WGS) entry which is preliminary data.</text>
</comment>
<accession>A0A3N0J1Q3</accession>
<comment type="similarity">
    <text evidence="1">Belongs to the LysR transcriptional regulatory family.</text>
</comment>
<dbReference type="Proteomes" id="UP000253817">
    <property type="component" value="Unassembled WGS sequence"/>
</dbReference>
<dbReference type="InterPro" id="IPR036388">
    <property type="entry name" value="WH-like_DNA-bd_sf"/>
</dbReference>
<keyword evidence="2" id="KW-0805">Transcription regulation</keyword>
<feature type="domain" description="HTH lysR-type" evidence="5">
    <location>
        <begin position="65"/>
        <end position="122"/>
    </location>
</feature>
<dbReference type="GO" id="GO:0032993">
    <property type="term" value="C:protein-DNA complex"/>
    <property type="evidence" value="ECO:0007669"/>
    <property type="project" value="TreeGrafter"/>
</dbReference>
<evidence type="ECO:0000313" key="7">
    <source>
        <dbReference type="EMBL" id="RNM43173.1"/>
    </source>
</evidence>
<evidence type="ECO:0000256" key="1">
    <source>
        <dbReference type="ARBA" id="ARBA00009437"/>
    </source>
</evidence>
<evidence type="ECO:0000313" key="9">
    <source>
        <dbReference type="Proteomes" id="UP000270112"/>
    </source>
</evidence>
<dbReference type="SUPFAM" id="SSF53850">
    <property type="entry name" value="Periplasmic binding protein-like II"/>
    <property type="match status" value="1"/>
</dbReference>
<keyword evidence="3" id="KW-0238">DNA-binding</keyword>
<dbReference type="GO" id="GO:0003700">
    <property type="term" value="F:DNA-binding transcription factor activity"/>
    <property type="evidence" value="ECO:0007669"/>
    <property type="project" value="InterPro"/>
</dbReference>
<dbReference type="Proteomes" id="UP000270112">
    <property type="component" value="Unassembled WGS sequence"/>
</dbReference>
<proteinExistence type="inferred from homology"/>
<gene>
    <name evidence="6" type="ORF">C1876_07915</name>
    <name evidence="7" type="ORF">DMP09_01625</name>
</gene>